<dbReference type="GO" id="GO:0043022">
    <property type="term" value="F:ribosome binding"/>
    <property type="evidence" value="ECO:0007669"/>
    <property type="project" value="TreeGrafter"/>
</dbReference>
<evidence type="ECO:0000256" key="6">
    <source>
        <dbReference type="ARBA" id="ARBA00023110"/>
    </source>
</evidence>
<evidence type="ECO:0000313" key="13">
    <source>
        <dbReference type="Proteomes" id="UP000198964"/>
    </source>
</evidence>
<evidence type="ECO:0000313" key="12">
    <source>
        <dbReference type="EMBL" id="SFE96313.1"/>
    </source>
</evidence>
<keyword evidence="8" id="KW-0413">Isomerase</keyword>
<dbReference type="InterPro" id="IPR008881">
    <property type="entry name" value="Trigger_fac_ribosome-bd_bac"/>
</dbReference>
<dbReference type="AlphaFoldDB" id="A0A1I2EUC0"/>
<evidence type="ECO:0000256" key="2">
    <source>
        <dbReference type="ARBA" id="ARBA00004496"/>
    </source>
</evidence>
<dbReference type="PANTHER" id="PTHR30560">
    <property type="entry name" value="TRIGGER FACTOR CHAPERONE AND PEPTIDYL-PROLYL CIS/TRANS ISOMERASE"/>
    <property type="match status" value="1"/>
</dbReference>
<comment type="similarity">
    <text evidence="3">Belongs to the FKBP-type PPIase family. Tig subfamily.</text>
</comment>
<dbReference type="GO" id="GO:0003755">
    <property type="term" value="F:peptidyl-prolyl cis-trans isomerase activity"/>
    <property type="evidence" value="ECO:0007669"/>
    <property type="project" value="UniProtKB-KW"/>
</dbReference>
<name>A0A1I2EUC0_9BACT</name>
<dbReference type="RefSeq" id="WP_093918902.1">
    <property type="nucleotide sequence ID" value="NZ_FONW01000002.1"/>
</dbReference>
<dbReference type="InterPro" id="IPR005215">
    <property type="entry name" value="Trig_fac"/>
</dbReference>
<gene>
    <name evidence="12" type="ORF">SAMN05216283_102227</name>
</gene>
<dbReference type="Pfam" id="PF05697">
    <property type="entry name" value="Trigger_N"/>
    <property type="match status" value="1"/>
</dbReference>
<dbReference type="Proteomes" id="UP000198964">
    <property type="component" value="Unassembled WGS sequence"/>
</dbReference>
<evidence type="ECO:0000259" key="11">
    <source>
        <dbReference type="Pfam" id="PF05698"/>
    </source>
</evidence>
<dbReference type="NCBIfam" id="TIGR00115">
    <property type="entry name" value="tig"/>
    <property type="match status" value="1"/>
</dbReference>
<dbReference type="Gene3D" id="3.30.70.1050">
    <property type="entry name" value="Trigger factor ribosome-binding domain"/>
    <property type="match status" value="1"/>
</dbReference>
<dbReference type="GO" id="GO:0044183">
    <property type="term" value="F:protein folding chaperone"/>
    <property type="evidence" value="ECO:0007669"/>
    <property type="project" value="TreeGrafter"/>
</dbReference>
<dbReference type="PIRSF" id="PIRSF003095">
    <property type="entry name" value="Trigger_factor"/>
    <property type="match status" value="1"/>
</dbReference>
<comment type="catalytic activity">
    <reaction evidence="1">
        <text>[protein]-peptidylproline (omega=180) = [protein]-peptidylproline (omega=0)</text>
        <dbReference type="Rhea" id="RHEA:16237"/>
        <dbReference type="Rhea" id="RHEA-COMP:10747"/>
        <dbReference type="Rhea" id="RHEA-COMP:10748"/>
        <dbReference type="ChEBI" id="CHEBI:83833"/>
        <dbReference type="ChEBI" id="CHEBI:83834"/>
        <dbReference type="EC" id="5.2.1.8"/>
    </reaction>
</comment>
<dbReference type="STRING" id="655355.SAMN05216283_102227"/>
<dbReference type="GO" id="GO:0051083">
    <property type="term" value="P:'de novo' cotranslational protein folding"/>
    <property type="evidence" value="ECO:0007669"/>
    <property type="project" value="TreeGrafter"/>
</dbReference>
<dbReference type="InterPro" id="IPR036611">
    <property type="entry name" value="Trigger_fac_ribosome-bd_sf"/>
</dbReference>
<evidence type="ECO:0000256" key="3">
    <source>
        <dbReference type="ARBA" id="ARBA00005464"/>
    </source>
</evidence>
<keyword evidence="13" id="KW-1185">Reference proteome</keyword>
<accession>A0A1I2EUC0</accession>
<dbReference type="PANTHER" id="PTHR30560:SF3">
    <property type="entry name" value="TRIGGER FACTOR-LIKE PROTEIN TIG, CHLOROPLASTIC"/>
    <property type="match status" value="1"/>
</dbReference>
<dbReference type="SUPFAM" id="SSF102735">
    <property type="entry name" value="Trigger factor ribosome-binding domain"/>
    <property type="match status" value="1"/>
</dbReference>
<dbReference type="SUPFAM" id="SSF109998">
    <property type="entry name" value="Triger factor/SurA peptide-binding domain-like"/>
    <property type="match status" value="1"/>
</dbReference>
<feature type="domain" description="Trigger factor C-terminal" evidence="11">
    <location>
        <begin position="282"/>
        <end position="430"/>
    </location>
</feature>
<evidence type="ECO:0000256" key="8">
    <source>
        <dbReference type="ARBA" id="ARBA00023235"/>
    </source>
</evidence>
<dbReference type="GO" id="GO:0015031">
    <property type="term" value="P:protein transport"/>
    <property type="evidence" value="ECO:0007669"/>
    <property type="project" value="InterPro"/>
</dbReference>
<evidence type="ECO:0000259" key="10">
    <source>
        <dbReference type="Pfam" id="PF05697"/>
    </source>
</evidence>
<dbReference type="InterPro" id="IPR027304">
    <property type="entry name" value="Trigger_fact/SurA_dom_sf"/>
</dbReference>
<dbReference type="EC" id="5.2.1.8" evidence="4"/>
<dbReference type="Gene3D" id="1.10.3120.10">
    <property type="entry name" value="Trigger factor, C-terminal domain"/>
    <property type="match status" value="1"/>
</dbReference>
<sequence length="451" mass="52781">MNITKENINELNAIVTVKIEKSDYEATVNEQLREYRKKANMPGFRPGKVPAGLVKKMYGKAILAEEVNKMLSQNLTKFIVDEKLNILGEPLPNEEKTPEFDWEKTEDFEFAFDVAVAPEIEVKFDKRKKYPYYLIQVDDEMIDQQVESYTGRFGENETVDAVEEKDTIRGNFVQLDAEGNELEEGIKAEQVIIAVDLMKDEEVKKAIQGKKAGDTIVFDPVKVYENKHEVGHMLNISHEEAENIEGDFKFTISEVLRFKKAEVNEELFKKAFGEDTEIKTEEEFRNKLRADIEEQLKYSSDYKFTIDSRDILVEKISMELPEEFLKRWLKETNNELTEEQIEADFDNFMKDLRWQLIKDRVAKDNEVKIEQEDVKAMAKEIAAMQFRQYGMFSMPDEQLSAYADQILQNEEERRRITTRVQEEKIMAIIKENVNMDEKAISQEDFNKLLEK</sequence>
<dbReference type="Pfam" id="PF05698">
    <property type="entry name" value="Trigger_C"/>
    <property type="match status" value="1"/>
</dbReference>
<comment type="subcellular location">
    <subcellularLocation>
        <location evidence="2">Cytoplasm</location>
    </subcellularLocation>
</comment>
<evidence type="ECO:0000256" key="7">
    <source>
        <dbReference type="ARBA" id="ARBA00023186"/>
    </source>
</evidence>
<reference evidence="12 13" key="1">
    <citation type="submission" date="2016-10" db="EMBL/GenBank/DDBJ databases">
        <authorList>
            <person name="de Groot N.N."/>
        </authorList>
    </citation>
    <scope>NUCLEOTIDE SEQUENCE [LARGE SCALE GENOMIC DNA]</scope>
    <source>
        <strain evidence="12 13">CGMCC 1.9156</strain>
    </source>
</reference>
<dbReference type="GO" id="GO:0043335">
    <property type="term" value="P:protein unfolding"/>
    <property type="evidence" value="ECO:0007669"/>
    <property type="project" value="TreeGrafter"/>
</dbReference>
<dbReference type="EMBL" id="FONW01000002">
    <property type="protein sequence ID" value="SFE96313.1"/>
    <property type="molecule type" value="Genomic_DNA"/>
</dbReference>
<dbReference type="InterPro" id="IPR008880">
    <property type="entry name" value="Trigger_fac_C"/>
</dbReference>
<protein>
    <recommendedName>
        <fullName evidence="5">Trigger factor</fullName>
        <ecNumber evidence="4">5.2.1.8</ecNumber>
    </recommendedName>
    <alternativeName>
        <fullName evidence="9">PPIase</fullName>
    </alternativeName>
</protein>
<dbReference type="GO" id="GO:0005737">
    <property type="term" value="C:cytoplasm"/>
    <property type="evidence" value="ECO:0007669"/>
    <property type="project" value="UniProtKB-SubCell"/>
</dbReference>
<evidence type="ECO:0000256" key="4">
    <source>
        <dbReference type="ARBA" id="ARBA00013194"/>
    </source>
</evidence>
<evidence type="ECO:0000256" key="9">
    <source>
        <dbReference type="ARBA" id="ARBA00029986"/>
    </source>
</evidence>
<organism evidence="12 13">
    <name type="scientific">Sunxiuqinia elliptica</name>
    <dbReference type="NCBI Taxonomy" id="655355"/>
    <lineage>
        <taxon>Bacteria</taxon>
        <taxon>Pseudomonadati</taxon>
        <taxon>Bacteroidota</taxon>
        <taxon>Bacteroidia</taxon>
        <taxon>Marinilabiliales</taxon>
        <taxon>Prolixibacteraceae</taxon>
        <taxon>Sunxiuqinia</taxon>
    </lineage>
</organism>
<dbReference type="InterPro" id="IPR037041">
    <property type="entry name" value="Trigger_fac_C_sf"/>
</dbReference>
<evidence type="ECO:0000256" key="5">
    <source>
        <dbReference type="ARBA" id="ARBA00016902"/>
    </source>
</evidence>
<keyword evidence="7" id="KW-0143">Chaperone</keyword>
<evidence type="ECO:0000256" key="1">
    <source>
        <dbReference type="ARBA" id="ARBA00000971"/>
    </source>
</evidence>
<keyword evidence="6" id="KW-0697">Rotamase</keyword>
<feature type="domain" description="Trigger factor ribosome-binding bacterial" evidence="10">
    <location>
        <begin position="1"/>
        <end position="148"/>
    </location>
</feature>
<proteinExistence type="inferred from homology"/>